<keyword evidence="2 4" id="KW-0689">Ribosomal protein</keyword>
<comment type="caution">
    <text evidence="5">The sequence shown here is derived from an EMBL/GenBank/DDBJ whole genome shotgun (WGS) entry which is preliminary data.</text>
</comment>
<evidence type="ECO:0000256" key="1">
    <source>
        <dbReference type="ARBA" id="ARBA00006598"/>
    </source>
</evidence>
<dbReference type="AlphaFoldDB" id="A0A1Y1VZW8"/>
<evidence type="ECO:0000256" key="2">
    <source>
        <dbReference type="ARBA" id="ARBA00022980"/>
    </source>
</evidence>
<protein>
    <recommendedName>
        <fullName evidence="4">50S ribosomal protein L35</fullName>
    </recommendedName>
</protein>
<dbReference type="GeneID" id="63805208"/>
<proteinExistence type="inferred from homology"/>
<dbReference type="EMBL" id="MCFD01000015">
    <property type="protein sequence ID" value="ORX66556.1"/>
    <property type="molecule type" value="Genomic_DNA"/>
</dbReference>
<dbReference type="PRINTS" id="PR00064">
    <property type="entry name" value="RIBOSOMALL35"/>
</dbReference>
<comment type="similarity">
    <text evidence="1 4">Belongs to the bacterial ribosomal protein bL35 family.</text>
</comment>
<dbReference type="STRING" id="61395.A0A1Y1VZW8"/>
<keyword evidence="6" id="KW-1185">Reference proteome</keyword>
<organism evidence="5 6">
    <name type="scientific">Linderina pennispora</name>
    <dbReference type="NCBI Taxonomy" id="61395"/>
    <lineage>
        <taxon>Eukaryota</taxon>
        <taxon>Fungi</taxon>
        <taxon>Fungi incertae sedis</taxon>
        <taxon>Zoopagomycota</taxon>
        <taxon>Kickxellomycotina</taxon>
        <taxon>Kickxellomycetes</taxon>
        <taxon>Kickxellales</taxon>
        <taxon>Kickxellaceae</taxon>
        <taxon>Linderina</taxon>
    </lineage>
</organism>
<dbReference type="SUPFAM" id="SSF143034">
    <property type="entry name" value="L35p-like"/>
    <property type="match status" value="1"/>
</dbReference>
<dbReference type="GO" id="GO:0005840">
    <property type="term" value="C:ribosome"/>
    <property type="evidence" value="ECO:0007669"/>
    <property type="project" value="UniProtKB-KW"/>
</dbReference>
<evidence type="ECO:0000256" key="3">
    <source>
        <dbReference type="ARBA" id="ARBA00023274"/>
    </source>
</evidence>
<dbReference type="InterPro" id="IPR037229">
    <property type="entry name" value="Ribosomal_bL35_sf"/>
</dbReference>
<accession>A0A1Y1VZW8</accession>
<dbReference type="Pfam" id="PF01632">
    <property type="entry name" value="Ribosomal_L35p"/>
    <property type="match status" value="1"/>
</dbReference>
<keyword evidence="3 4" id="KW-0687">Ribonucleoprotein</keyword>
<dbReference type="GO" id="GO:0006412">
    <property type="term" value="P:translation"/>
    <property type="evidence" value="ECO:0007669"/>
    <property type="project" value="InterPro"/>
</dbReference>
<reference evidence="5 6" key="1">
    <citation type="submission" date="2016-07" db="EMBL/GenBank/DDBJ databases">
        <title>Pervasive Adenine N6-methylation of Active Genes in Fungi.</title>
        <authorList>
            <consortium name="DOE Joint Genome Institute"/>
            <person name="Mondo S.J."/>
            <person name="Dannebaum R.O."/>
            <person name="Kuo R.C."/>
            <person name="Labutti K."/>
            <person name="Haridas S."/>
            <person name="Kuo A."/>
            <person name="Salamov A."/>
            <person name="Ahrendt S.R."/>
            <person name="Lipzen A."/>
            <person name="Sullivan W."/>
            <person name="Andreopoulos W.B."/>
            <person name="Clum A."/>
            <person name="Lindquist E."/>
            <person name="Daum C."/>
            <person name="Ramamoorthy G.K."/>
            <person name="Gryganskyi A."/>
            <person name="Culley D."/>
            <person name="Magnuson J.K."/>
            <person name="James T.Y."/>
            <person name="O'Malley M.A."/>
            <person name="Stajich J.E."/>
            <person name="Spatafora J.W."/>
            <person name="Visel A."/>
            <person name="Grigoriev I.V."/>
        </authorList>
    </citation>
    <scope>NUCLEOTIDE SEQUENCE [LARGE SCALE GENOMIC DNA]</scope>
    <source>
        <strain evidence="5 6">ATCC 12442</strain>
    </source>
</reference>
<dbReference type="Proteomes" id="UP000193922">
    <property type="component" value="Unassembled WGS sequence"/>
</dbReference>
<dbReference type="GO" id="GO:1990904">
    <property type="term" value="C:ribonucleoprotein complex"/>
    <property type="evidence" value="ECO:0007669"/>
    <property type="project" value="UniProtKB-KW"/>
</dbReference>
<dbReference type="GO" id="GO:0003735">
    <property type="term" value="F:structural constituent of ribosome"/>
    <property type="evidence" value="ECO:0007669"/>
    <property type="project" value="InterPro"/>
</dbReference>
<name>A0A1Y1VZW8_9FUNG</name>
<sequence length="93" mass="10516">MFAGLFGAVQSISRPALFGPQTSAVRTMAKLKTHKASAKRWKAVANGLFQRQQQGLRHFNRRLTPGARRAKHVPMLCTPAQRWHLQRLMPNAK</sequence>
<dbReference type="RefSeq" id="XP_040740544.1">
    <property type="nucleotide sequence ID" value="XM_040888560.1"/>
</dbReference>
<dbReference type="InterPro" id="IPR021137">
    <property type="entry name" value="Ribosomal_bL35-like"/>
</dbReference>
<dbReference type="InterPro" id="IPR001706">
    <property type="entry name" value="Ribosomal_bL35"/>
</dbReference>
<evidence type="ECO:0000313" key="6">
    <source>
        <dbReference type="Proteomes" id="UP000193922"/>
    </source>
</evidence>
<gene>
    <name evidence="5" type="ORF">DL89DRAFT_270095</name>
</gene>
<evidence type="ECO:0000313" key="5">
    <source>
        <dbReference type="EMBL" id="ORX66556.1"/>
    </source>
</evidence>
<evidence type="ECO:0000256" key="4">
    <source>
        <dbReference type="RuleBase" id="RU000568"/>
    </source>
</evidence>
<dbReference type="Gene3D" id="4.10.410.60">
    <property type="match status" value="1"/>
</dbReference>
<dbReference type="OrthoDB" id="162638at2759"/>